<reference evidence="3" key="1">
    <citation type="submission" date="2023-03" db="EMBL/GenBank/DDBJ databases">
        <title>Massive genome expansion in bonnet fungi (Mycena s.s.) driven by repeated elements and novel gene families across ecological guilds.</title>
        <authorList>
            <consortium name="Lawrence Berkeley National Laboratory"/>
            <person name="Harder C.B."/>
            <person name="Miyauchi S."/>
            <person name="Viragh M."/>
            <person name="Kuo A."/>
            <person name="Thoen E."/>
            <person name="Andreopoulos B."/>
            <person name="Lu D."/>
            <person name="Skrede I."/>
            <person name="Drula E."/>
            <person name="Henrissat B."/>
            <person name="Morin E."/>
            <person name="Kohler A."/>
            <person name="Barry K."/>
            <person name="LaButti K."/>
            <person name="Morin E."/>
            <person name="Salamov A."/>
            <person name="Lipzen A."/>
            <person name="Mereny Z."/>
            <person name="Hegedus B."/>
            <person name="Baldrian P."/>
            <person name="Stursova M."/>
            <person name="Weitz H."/>
            <person name="Taylor A."/>
            <person name="Grigoriev I.V."/>
            <person name="Nagy L.G."/>
            <person name="Martin F."/>
            <person name="Kauserud H."/>
        </authorList>
    </citation>
    <scope>NUCLEOTIDE SEQUENCE</scope>
    <source>
        <strain evidence="3">CBHHK067</strain>
    </source>
</reference>
<feature type="domain" description="BOD1/SHG1" evidence="2">
    <location>
        <begin position="8"/>
        <end position="107"/>
    </location>
</feature>
<sequence length="159" mass="18192">MPIADPTQLVAEFKKSGEFDKLRRELLADSQRSSGFEAFKARIDEIARERIKSGQTSYTAPDLLHKELMQEVNRFPVVERFASEVPMLSDSAFKDGIRSSIERILREDRGQKDLSSAPAPPQPSTDSASAKEEENLRFLLQFPLQFLPKIDRERLQVFH</sequence>
<accession>A0AAD7GCP8</accession>
<proteinExistence type="predicted"/>
<dbReference type="Pfam" id="PF05205">
    <property type="entry name" value="COMPASS-Shg1"/>
    <property type="match status" value="1"/>
</dbReference>
<dbReference type="InterPro" id="IPR055264">
    <property type="entry name" value="BOD1/SHG1_dom"/>
</dbReference>
<evidence type="ECO:0000259" key="2">
    <source>
        <dbReference type="Pfam" id="PF05205"/>
    </source>
</evidence>
<protein>
    <recommendedName>
        <fullName evidence="2">BOD1/SHG1 domain-containing protein</fullName>
    </recommendedName>
</protein>
<keyword evidence="4" id="KW-1185">Reference proteome</keyword>
<dbReference type="Proteomes" id="UP001221757">
    <property type="component" value="Unassembled WGS sequence"/>
</dbReference>
<dbReference type="EMBL" id="JARKIE010000079">
    <property type="protein sequence ID" value="KAJ7688392.1"/>
    <property type="molecule type" value="Genomic_DNA"/>
</dbReference>
<evidence type="ECO:0000256" key="1">
    <source>
        <dbReference type="SAM" id="MobiDB-lite"/>
    </source>
</evidence>
<comment type="caution">
    <text evidence="3">The sequence shown here is derived from an EMBL/GenBank/DDBJ whole genome shotgun (WGS) entry which is preliminary data.</text>
</comment>
<dbReference type="AlphaFoldDB" id="A0AAD7GCP8"/>
<feature type="region of interest" description="Disordered" evidence="1">
    <location>
        <begin position="108"/>
        <end position="132"/>
    </location>
</feature>
<evidence type="ECO:0000313" key="3">
    <source>
        <dbReference type="EMBL" id="KAJ7688392.1"/>
    </source>
</evidence>
<name>A0AAD7GCP8_MYCRO</name>
<organism evidence="3 4">
    <name type="scientific">Mycena rosella</name>
    <name type="common">Pink bonnet</name>
    <name type="synonym">Agaricus rosellus</name>
    <dbReference type="NCBI Taxonomy" id="1033263"/>
    <lineage>
        <taxon>Eukaryota</taxon>
        <taxon>Fungi</taxon>
        <taxon>Dikarya</taxon>
        <taxon>Basidiomycota</taxon>
        <taxon>Agaricomycotina</taxon>
        <taxon>Agaricomycetes</taxon>
        <taxon>Agaricomycetidae</taxon>
        <taxon>Agaricales</taxon>
        <taxon>Marasmiineae</taxon>
        <taxon>Mycenaceae</taxon>
        <taxon>Mycena</taxon>
    </lineage>
</organism>
<gene>
    <name evidence="3" type="ORF">B0H17DRAFT_1202945</name>
</gene>
<evidence type="ECO:0000313" key="4">
    <source>
        <dbReference type="Proteomes" id="UP001221757"/>
    </source>
</evidence>